<organism evidence="6 7">
    <name type="scientific">Saccharata proteae CBS 121410</name>
    <dbReference type="NCBI Taxonomy" id="1314787"/>
    <lineage>
        <taxon>Eukaryota</taxon>
        <taxon>Fungi</taxon>
        <taxon>Dikarya</taxon>
        <taxon>Ascomycota</taxon>
        <taxon>Pezizomycotina</taxon>
        <taxon>Dothideomycetes</taxon>
        <taxon>Dothideomycetes incertae sedis</taxon>
        <taxon>Botryosphaeriales</taxon>
        <taxon>Saccharataceae</taxon>
        <taxon>Saccharata</taxon>
    </lineage>
</organism>
<dbReference type="GO" id="GO:0016491">
    <property type="term" value="F:oxidoreductase activity"/>
    <property type="evidence" value="ECO:0007669"/>
    <property type="project" value="UniProtKB-KW"/>
</dbReference>
<dbReference type="OrthoDB" id="1663137at2759"/>
<sequence>MAPSVRFESADVDVSPLGAPLKFEFSGRVAKNRFLKAPMTERMSSWDPKDVASRGVPSKELINLYRRWGEGGHGVIVTGNTFFEPEHLEACGNPIIPKDAPLSGPRFEAFKEMNMEGKKHGCLMITQISHAGRQVWDAIQPHPISASDVQLEKEVMGMHFGKPRPATQEDIDGIVEGFAHTAEYIEACGGDGVQVHAAHGYLLAQFLSSNTNRRTDKYGGSIENRARIIVEIAQAIRKRTRPDFVLCIKLNSTEFQDTNFAAEDVKKLCAILEQNTFDFLEISGGSYEELGFLQNKRASTLKREAYFQEFAEICAPNLTKTKSYLVGGLRTVGAMVKVLDICDGVALGRPTTQEPRIVNDILAGRVKGAIKQLGDPNDYLFNTIAAGMHMVMIGQDKEPLDLSQEANLNAFVADLQAWAGRMAANTDLKLYGWVEQTSGQIVPYGTGEAALT</sequence>
<dbReference type="Pfam" id="PF00724">
    <property type="entry name" value="Oxidored_FMN"/>
    <property type="match status" value="1"/>
</dbReference>
<feature type="domain" description="NADH:flavin oxidoreductase/NADH oxidase N-terminal" evidence="5">
    <location>
        <begin position="20"/>
        <end position="292"/>
    </location>
</feature>
<gene>
    <name evidence="6" type="ORF">K490DRAFT_73516</name>
</gene>
<reference evidence="6" key="1">
    <citation type="journal article" date="2020" name="Stud. Mycol.">
        <title>101 Dothideomycetes genomes: a test case for predicting lifestyles and emergence of pathogens.</title>
        <authorList>
            <person name="Haridas S."/>
            <person name="Albert R."/>
            <person name="Binder M."/>
            <person name="Bloem J."/>
            <person name="Labutti K."/>
            <person name="Salamov A."/>
            <person name="Andreopoulos B."/>
            <person name="Baker S."/>
            <person name="Barry K."/>
            <person name="Bills G."/>
            <person name="Bluhm B."/>
            <person name="Cannon C."/>
            <person name="Castanera R."/>
            <person name="Culley D."/>
            <person name="Daum C."/>
            <person name="Ezra D."/>
            <person name="Gonzalez J."/>
            <person name="Henrissat B."/>
            <person name="Kuo A."/>
            <person name="Liang C."/>
            <person name="Lipzen A."/>
            <person name="Lutzoni F."/>
            <person name="Magnuson J."/>
            <person name="Mondo S."/>
            <person name="Nolan M."/>
            <person name="Ohm R."/>
            <person name="Pangilinan J."/>
            <person name="Park H.-J."/>
            <person name="Ramirez L."/>
            <person name="Alfaro M."/>
            <person name="Sun H."/>
            <person name="Tritt A."/>
            <person name="Yoshinaga Y."/>
            <person name="Zwiers L.-H."/>
            <person name="Turgeon B."/>
            <person name="Goodwin S."/>
            <person name="Spatafora J."/>
            <person name="Crous P."/>
            <person name="Grigoriev I."/>
        </authorList>
    </citation>
    <scope>NUCLEOTIDE SEQUENCE</scope>
    <source>
        <strain evidence="6">CBS 121410</strain>
    </source>
</reference>
<dbReference type="GO" id="GO:0010181">
    <property type="term" value="F:FMN binding"/>
    <property type="evidence" value="ECO:0007669"/>
    <property type="project" value="InterPro"/>
</dbReference>
<name>A0A9P4LYY3_9PEZI</name>
<dbReference type="CDD" id="cd04733">
    <property type="entry name" value="OYE_like_2_FMN"/>
    <property type="match status" value="1"/>
</dbReference>
<dbReference type="EMBL" id="ML978719">
    <property type="protein sequence ID" value="KAF2087556.1"/>
    <property type="molecule type" value="Genomic_DNA"/>
</dbReference>
<dbReference type="InterPro" id="IPR051799">
    <property type="entry name" value="NADH_flavin_oxidoreductase"/>
</dbReference>
<keyword evidence="4" id="KW-0560">Oxidoreductase</keyword>
<comment type="caution">
    <text evidence="6">The sequence shown here is derived from an EMBL/GenBank/DDBJ whole genome shotgun (WGS) entry which is preliminary data.</text>
</comment>
<dbReference type="AlphaFoldDB" id="A0A9P4LYY3"/>
<evidence type="ECO:0000313" key="6">
    <source>
        <dbReference type="EMBL" id="KAF2087556.1"/>
    </source>
</evidence>
<dbReference type="PANTHER" id="PTHR43656">
    <property type="entry name" value="BINDING OXIDOREDUCTASE, PUTATIVE (AFU_ORTHOLOGUE AFUA_2G08260)-RELATED"/>
    <property type="match status" value="1"/>
</dbReference>
<proteinExistence type="inferred from homology"/>
<dbReference type="Proteomes" id="UP000799776">
    <property type="component" value="Unassembled WGS sequence"/>
</dbReference>
<comment type="similarity">
    <text evidence="1">Belongs to the NADH:flavin oxidoreductase/NADH oxidase family.</text>
</comment>
<dbReference type="Gene3D" id="3.20.20.70">
    <property type="entry name" value="Aldolase class I"/>
    <property type="match status" value="1"/>
</dbReference>
<dbReference type="InterPro" id="IPR001155">
    <property type="entry name" value="OxRdtase_FMN_N"/>
</dbReference>
<dbReference type="PANTHER" id="PTHR43656:SF5">
    <property type="entry name" value="NADH:FLAVIN OXIDOREDUCTASE_NADH OXIDASE N-TERMINAL DOMAIN-CONTAINING PROTEIN"/>
    <property type="match status" value="1"/>
</dbReference>
<evidence type="ECO:0000259" key="5">
    <source>
        <dbReference type="Pfam" id="PF00724"/>
    </source>
</evidence>
<evidence type="ECO:0000256" key="4">
    <source>
        <dbReference type="ARBA" id="ARBA00023002"/>
    </source>
</evidence>
<evidence type="ECO:0000313" key="7">
    <source>
        <dbReference type="Proteomes" id="UP000799776"/>
    </source>
</evidence>
<keyword evidence="2" id="KW-0285">Flavoprotein</keyword>
<keyword evidence="3" id="KW-0288">FMN</keyword>
<dbReference type="InterPro" id="IPR013785">
    <property type="entry name" value="Aldolase_TIM"/>
</dbReference>
<evidence type="ECO:0000256" key="3">
    <source>
        <dbReference type="ARBA" id="ARBA00022643"/>
    </source>
</evidence>
<protein>
    <submittedName>
        <fullName evidence="6">FMN-linked oxidoreductase</fullName>
    </submittedName>
</protein>
<accession>A0A9P4LYY3</accession>
<evidence type="ECO:0000256" key="2">
    <source>
        <dbReference type="ARBA" id="ARBA00022630"/>
    </source>
</evidence>
<keyword evidence="7" id="KW-1185">Reference proteome</keyword>
<evidence type="ECO:0000256" key="1">
    <source>
        <dbReference type="ARBA" id="ARBA00005979"/>
    </source>
</evidence>
<dbReference type="SUPFAM" id="SSF51395">
    <property type="entry name" value="FMN-linked oxidoreductases"/>
    <property type="match status" value="1"/>
</dbReference>